<dbReference type="Pfam" id="PF04884">
    <property type="entry name" value="UVB_sens_prot"/>
    <property type="match status" value="1"/>
</dbReference>
<name>A0A9N8WFV9_9GLOM</name>
<comment type="caution">
    <text evidence="7">The sequence shown here is derived from an EMBL/GenBank/DDBJ whole genome shotgun (WGS) entry which is preliminary data.</text>
</comment>
<dbReference type="GO" id="GO:0016020">
    <property type="term" value="C:membrane"/>
    <property type="evidence" value="ECO:0007669"/>
    <property type="project" value="UniProtKB-SubCell"/>
</dbReference>
<evidence type="ECO:0000256" key="5">
    <source>
        <dbReference type="ARBA" id="ARBA00023136"/>
    </source>
</evidence>
<evidence type="ECO:0000256" key="1">
    <source>
        <dbReference type="ARBA" id="ARBA00004370"/>
    </source>
</evidence>
<dbReference type="Proteomes" id="UP000789508">
    <property type="component" value="Unassembled WGS sequence"/>
</dbReference>
<proteinExistence type="inferred from homology"/>
<evidence type="ECO:0000256" key="4">
    <source>
        <dbReference type="ARBA" id="ARBA00022989"/>
    </source>
</evidence>
<keyword evidence="5" id="KW-0472">Membrane</keyword>
<gene>
    <name evidence="7" type="ORF">ALEPTO_LOCUS2587</name>
</gene>
<dbReference type="InterPro" id="IPR006968">
    <property type="entry name" value="RUS_fam"/>
</dbReference>
<dbReference type="PANTHER" id="PTHR12770:SF31">
    <property type="entry name" value="RUS FAMILY MEMBER 1"/>
    <property type="match status" value="1"/>
</dbReference>
<feature type="domain" description="Protein root UVB sensitive/RUS" evidence="6">
    <location>
        <begin position="155"/>
        <end position="222"/>
    </location>
</feature>
<comment type="similarity">
    <text evidence="2">Belongs to the RUS1 family.</text>
</comment>
<dbReference type="OrthoDB" id="19606at2759"/>
<dbReference type="AlphaFoldDB" id="A0A9N8WFV9"/>
<dbReference type="EMBL" id="CAJVPS010000393">
    <property type="protein sequence ID" value="CAG8483001.1"/>
    <property type="molecule type" value="Genomic_DNA"/>
</dbReference>
<evidence type="ECO:0000259" key="6">
    <source>
        <dbReference type="Pfam" id="PF04884"/>
    </source>
</evidence>
<accession>A0A9N8WFV9</accession>
<evidence type="ECO:0000256" key="3">
    <source>
        <dbReference type="ARBA" id="ARBA00022692"/>
    </source>
</evidence>
<sequence length="222" mass="24449">MLPFKGFSYRSLCASSAHFELKQQVFSTQIFGNRLRYPITKILDKQRRSASETIDRLSSSRSHRYFTTPSDSSSENNSKSLLDITFDKDKPILTELHYGRTRVYTALPPASTHSPTSSKASPAASSSPLYWQWQPQTTKAGIPEVRGPVSSFVGSIKQNLSAMFLPVGYPETVHECYAKFHIWLALETFIGSSTGVLCSQAMLSSLGLGQAESAAGAVAIQW</sequence>
<evidence type="ECO:0000256" key="2">
    <source>
        <dbReference type="ARBA" id="ARBA00007558"/>
    </source>
</evidence>
<keyword evidence="4" id="KW-1133">Transmembrane helix</keyword>
<comment type="subcellular location">
    <subcellularLocation>
        <location evidence="1">Membrane</location>
    </subcellularLocation>
</comment>
<protein>
    <submittedName>
        <fullName evidence="7">6522_t:CDS:1</fullName>
    </submittedName>
</protein>
<evidence type="ECO:0000313" key="8">
    <source>
        <dbReference type="Proteomes" id="UP000789508"/>
    </source>
</evidence>
<organism evidence="7 8">
    <name type="scientific">Ambispora leptoticha</name>
    <dbReference type="NCBI Taxonomy" id="144679"/>
    <lineage>
        <taxon>Eukaryota</taxon>
        <taxon>Fungi</taxon>
        <taxon>Fungi incertae sedis</taxon>
        <taxon>Mucoromycota</taxon>
        <taxon>Glomeromycotina</taxon>
        <taxon>Glomeromycetes</taxon>
        <taxon>Archaeosporales</taxon>
        <taxon>Ambisporaceae</taxon>
        <taxon>Ambispora</taxon>
    </lineage>
</organism>
<evidence type="ECO:0000313" key="7">
    <source>
        <dbReference type="EMBL" id="CAG8483001.1"/>
    </source>
</evidence>
<reference evidence="7" key="1">
    <citation type="submission" date="2021-06" db="EMBL/GenBank/DDBJ databases">
        <authorList>
            <person name="Kallberg Y."/>
            <person name="Tangrot J."/>
            <person name="Rosling A."/>
        </authorList>
    </citation>
    <scope>NUCLEOTIDE SEQUENCE</scope>
    <source>
        <strain evidence="7">FL130A</strain>
    </source>
</reference>
<keyword evidence="8" id="KW-1185">Reference proteome</keyword>
<dbReference type="InterPro" id="IPR054549">
    <property type="entry name" value="UVB_sens_RUS_dom"/>
</dbReference>
<keyword evidence="3" id="KW-0812">Transmembrane</keyword>
<dbReference type="PANTHER" id="PTHR12770">
    <property type="entry name" value="RUS1 FAMILY PROTEIN C16ORF58"/>
    <property type="match status" value="1"/>
</dbReference>